<keyword evidence="3" id="KW-1185">Reference proteome</keyword>
<accession>A0A1X0NF93</accession>
<keyword evidence="1" id="KW-1133">Transmembrane helix</keyword>
<organism evidence="2 3">
    <name type="scientific">Trypanosoma theileri</name>
    <dbReference type="NCBI Taxonomy" id="67003"/>
    <lineage>
        <taxon>Eukaryota</taxon>
        <taxon>Discoba</taxon>
        <taxon>Euglenozoa</taxon>
        <taxon>Kinetoplastea</taxon>
        <taxon>Metakinetoplastina</taxon>
        <taxon>Trypanosomatida</taxon>
        <taxon>Trypanosomatidae</taxon>
        <taxon>Trypanosoma</taxon>
    </lineage>
</organism>
<gene>
    <name evidence="2" type="ORF">TM35_000931130</name>
</gene>
<evidence type="ECO:0000256" key="1">
    <source>
        <dbReference type="SAM" id="Phobius"/>
    </source>
</evidence>
<dbReference type="Proteomes" id="UP000192257">
    <property type="component" value="Unassembled WGS sequence"/>
</dbReference>
<evidence type="ECO:0000313" key="3">
    <source>
        <dbReference type="Proteomes" id="UP000192257"/>
    </source>
</evidence>
<dbReference type="AlphaFoldDB" id="A0A1X0NF93"/>
<dbReference type="GeneID" id="39991300"/>
<feature type="non-terminal residue" evidence="2">
    <location>
        <position position="1"/>
    </location>
</feature>
<protein>
    <submittedName>
        <fullName evidence="2">Uncharacterized protein</fullName>
    </submittedName>
</protein>
<reference evidence="2 3" key="1">
    <citation type="submission" date="2017-03" db="EMBL/GenBank/DDBJ databases">
        <title>An alternative strategy for trypanosome survival in the mammalian bloodstream revealed through genome and transcriptome analysis of the ubiquitous bovine parasite Trypanosoma (Megatrypanum) theileri.</title>
        <authorList>
            <person name="Kelly S."/>
            <person name="Ivens A."/>
            <person name="Mott A."/>
            <person name="O'Neill E."/>
            <person name="Emms D."/>
            <person name="Macleod O."/>
            <person name="Voorheis P."/>
            <person name="Matthews J."/>
            <person name="Matthews K."/>
            <person name="Carrington M."/>
        </authorList>
    </citation>
    <scope>NUCLEOTIDE SEQUENCE [LARGE SCALE GENOMIC DNA]</scope>
    <source>
        <strain evidence="2">Edinburgh</strain>
    </source>
</reference>
<dbReference type="VEuPathDB" id="TriTrypDB:TM35_000931130"/>
<proteinExistence type="predicted"/>
<keyword evidence="1" id="KW-0472">Membrane</keyword>
<name>A0A1X0NF93_9TRYP</name>
<dbReference type="RefSeq" id="XP_028877199.1">
    <property type="nucleotide sequence ID" value="XM_029031520.1"/>
</dbReference>
<feature type="transmembrane region" description="Helical" evidence="1">
    <location>
        <begin position="68"/>
        <end position="87"/>
    </location>
</feature>
<keyword evidence="1" id="KW-0812">Transmembrane</keyword>
<dbReference type="EMBL" id="NBCO01000093">
    <property type="protein sequence ID" value="ORC82355.1"/>
    <property type="molecule type" value="Genomic_DNA"/>
</dbReference>
<evidence type="ECO:0000313" key="2">
    <source>
        <dbReference type="EMBL" id="ORC82355.1"/>
    </source>
</evidence>
<comment type="caution">
    <text evidence="2">The sequence shown here is derived from an EMBL/GenBank/DDBJ whole genome shotgun (WGS) entry which is preliminary data.</text>
</comment>
<sequence>EAGGLYNSCASAILVFYWFLFFFWSFVASVSLCCSALVGLDGVPGRLGLVRVAGLGPHPCIFLEGCQARHLVFAVVICVFYMCWWWLRSCLRRRVLRFGCGPLPPLGWVGLAASGWVLE</sequence>
<feature type="transmembrane region" description="Helical" evidence="1">
    <location>
        <begin position="12"/>
        <end position="38"/>
    </location>
</feature>